<keyword evidence="2" id="KW-1185">Reference proteome</keyword>
<organism evidence="1 2">
    <name type="scientific">Tribolium castaneum</name>
    <name type="common">Red flour beetle</name>
    <dbReference type="NCBI Taxonomy" id="7070"/>
    <lineage>
        <taxon>Eukaryota</taxon>
        <taxon>Metazoa</taxon>
        <taxon>Ecdysozoa</taxon>
        <taxon>Arthropoda</taxon>
        <taxon>Hexapoda</taxon>
        <taxon>Insecta</taxon>
        <taxon>Pterygota</taxon>
        <taxon>Neoptera</taxon>
        <taxon>Endopterygota</taxon>
        <taxon>Coleoptera</taxon>
        <taxon>Polyphaga</taxon>
        <taxon>Cucujiformia</taxon>
        <taxon>Tenebrionidae</taxon>
        <taxon>Tenebrionidae incertae sedis</taxon>
        <taxon>Tribolium</taxon>
    </lineage>
</organism>
<dbReference type="Proteomes" id="UP000007266">
    <property type="component" value="Linkage group 2"/>
</dbReference>
<protein>
    <submittedName>
        <fullName evidence="1">Uncharacterized protein</fullName>
    </submittedName>
</protein>
<reference evidence="1 2" key="1">
    <citation type="journal article" date="2008" name="Nature">
        <title>The genome of the model beetle and pest Tribolium castaneum.</title>
        <authorList>
            <consortium name="Tribolium Genome Sequencing Consortium"/>
            <person name="Richards S."/>
            <person name="Gibbs R.A."/>
            <person name="Weinstock G.M."/>
            <person name="Brown S.J."/>
            <person name="Denell R."/>
            <person name="Beeman R.W."/>
            <person name="Gibbs R."/>
            <person name="Beeman R.W."/>
            <person name="Brown S.J."/>
            <person name="Bucher G."/>
            <person name="Friedrich M."/>
            <person name="Grimmelikhuijzen C.J."/>
            <person name="Klingler M."/>
            <person name="Lorenzen M."/>
            <person name="Richards S."/>
            <person name="Roth S."/>
            <person name="Schroder R."/>
            <person name="Tautz D."/>
            <person name="Zdobnov E.M."/>
            <person name="Muzny D."/>
            <person name="Gibbs R.A."/>
            <person name="Weinstock G.M."/>
            <person name="Attaway T."/>
            <person name="Bell S."/>
            <person name="Buhay C.J."/>
            <person name="Chandrabose M.N."/>
            <person name="Chavez D."/>
            <person name="Clerk-Blankenburg K.P."/>
            <person name="Cree A."/>
            <person name="Dao M."/>
            <person name="Davis C."/>
            <person name="Chacko J."/>
            <person name="Dinh H."/>
            <person name="Dugan-Rocha S."/>
            <person name="Fowler G."/>
            <person name="Garner T.T."/>
            <person name="Garnes J."/>
            <person name="Gnirke A."/>
            <person name="Hawes A."/>
            <person name="Hernandez J."/>
            <person name="Hines S."/>
            <person name="Holder M."/>
            <person name="Hume J."/>
            <person name="Jhangiani S.N."/>
            <person name="Joshi V."/>
            <person name="Khan Z.M."/>
            <person name="Jackson L."/>
            <person name="Kovar C."/>
            <person name="Kowis A."/>
            <person name="Lee S."/>
            <person name="Lewis L.R."/>
            <person name="Margolis J."/>
            <person name="Morgan M."/>
            <person name="Nazareth L.V."/>
            <person name="Nguyen N."/>
            <person name="Okwuonu G."/>
            <person name="Parker D."/>
            <person name="Richards S."/>
            <person name="Ruiz S.J."/>
            <person name="Santibanez J."/>
            <person name="Savard J."/>
            <person name="Scherer S.E."/>
            <person name="Schneider B."/>
            <person name="Sodergren E."/>
            <person name="Tautz D."/>
            <person name="Vattahil S."/>
            <person name="Villasana D."/>
            <person name="White C.S."/>
            <person name="Wright R."/>
            <person name="Park Y."/>
            <person name="Beeman R.W."/>
            <person name="Lord J."/>
            <person name="Oppert B."/>
            <person name="Lorenzen M."/>
            <person name="Brown S."/>
            <person name="Wang L."/>
            <person name="Savard J."/>
            <person name="Tautz D."/>
            <person name="Richards S."/>
            <person name="Weinstock G."/>
            <person name="Gibbs R.A."/>
            <person name="Liu Y."/>
            <person name="Worley K."/>
            <person name="Weinstock G."/>
            <person name="Elsik C.G."/>
            <person name="Reese J.T."/>
            <person name="Elhaik E."/>
            <person name="Landan G."/>
            <person name="Graur D."/>
            <person name="Arensburger P."/>
            <person name="Atkinson P."/>
            <person name="Beeman R.W."/>
            <person name="Beidler J."/>
            <person name="Brown S.J."/>
            <person name="Demuth J.P."/>
            <person name="Drury D.W."/>
            <person name="Du Y.Z."/>
            <person name="Fujiwara H."/>
            <person name="Lorenzen M."/>
            <person name="Maselli V."/>
            <person name="Osanai M."/>
            <person name="Park Y."/>
            <person name="Robertson H.M."/>
            <person name="Tu Z."/>
            <person name="Wang J.J."/>
            <person name="Wang S."/>
            <person name="Richards S."/>
            <person name="Song H."/>
            <person name="Zhang L."/>
            <person name="Sodergren E."/>
            <person name="Werner D."/>
            <person name="Stanke M."/>
            <person name="Morgenstern B."/>
            <person name="Solovyev V."/>
            <person name="Kosarev P."/>
            <person name="Brown G."/>
            <person name="Chen H.C."/>
            <person name="Ermolaeva O."/>
            <person name="Hlavina W."/>
            <person name="Kapustin Y."/>
            <person name="Kiryutin B."/>
            <person name="Kitts P."/>
            <person name="Maglott D."/>
            <person name="Pruitt K."/>
            <person name="Sapojnikov V."/>
            <person name="Souvorov A."/>
            <person name="Mackey A.J."/>
            <person name="Waterhouse R.M."/>
            <person name="Wyder S."/>
            <person name="Zdobnov E.M."/>
            <person name="Zdobnov E.M."/>
            <person name="Wyder S."/>
            <person name="Kriventseva E.V."/>
            <person name="Kadowaki T."/>
            <person name="Bork P."/>
            <person name="Aranda M."/>
            <person name="Bao R."/>
            <person name="Beermann A."/>
            <person name="Berns N."/>
            <person name="Bolognesi R."/>
            <person name="Bonneton F."/>
            <person name="Bopp D."/>
            <person name="Brown S.J."/>
            <person name="Bucher G."/>
            <person name="Butts T."/>
            <person name="Chaumot A."/>
            <person name="Denell R.E."/>
            <person name="Ferrier D.E."/>
            <person name="Friedrich M."/>
            <person name="Gordon C.M."/>
            <person name="Jindra M."/>
            <person name="Klingler M."/>
            <person name="Lan Q."/>
            <person name="Lattorff H.M."/>
            <person name="Laudet V."/>
            <person name="von Levetsow C."/>
            <person name="Liu Z."/>
            <person name="Lutz R."/>
            <person name="Lynch J.A."/>
            <person name="da Fonseca R.N."/>
            <person name="Posnien N."/>
            <person name="Reuter R."/>
            <person name="Roth S."/>
            <person name="Savard J."/>
            <person name="Schinko J.B."/>
            <person name="Schmitt C."/>
            <person name="Schoppmeier M."/>
            <person name="Schroder R."/>
            <person name="Shippy T.D."/>
            <person name="Simonnet F."/>
            <person name="Marques-Souza H."/>
            <person name="Tautz D."/>
            <person name="Tomoyasu Y."/>
            <person name="Trauner J."/>
            <person name="Van der Zee M."/>
            <person name="Vervoort M."/>
            <person name="Wittkopp N."/>
            <person name="Wimmer E.A."/>
            <person name="Yang X."/>
            <person name="Jones A.K."/>
            <person name="Sattelle D.B."/>
            <person name="Ebert P.R."/>
            <person name="Nelson D."/>
            <person name="Scott J.G."/>
            <person name="Beeman R.W."/>
            <person name="Muthukrishnan S."/>
            <person name="Kramer K.J."/>
            <person name="Arakane Y."/>
            <person name="Beeman R.W."/>
            <person name="Zhu Q."/>
            <person name="Hogenkamp D."/>
            <person name="Dixit R."/>
            <person name="Oppert B."/>
            <person name="Jiang H."/>
            <person name="Zou Z."/>
            <person name="Marshall J."/>
            <person name="Elpidina E."/>
            <person name="Vinokurov K."/>
            <person name="Oppert C."/>
            <person name="Zou Z."/>
            <person name="Evans J."/>
            <person name="Lu Z."/>
            <person name="Zhao P."/>
            <person name="Sumathipala N."/>
            <person name="Altincicek B."/>
            <person name="Vilcinskas A."/>
            <person name="Williams M."/>
            <person name="Hultmark D."/>
            <person name="Hetru C."/>
            <person name="Jiang H."/>
            <person name="Grimmelikhuijzen C.J."/>
            <person name="Hauser F."/>
            <person name="Cazzamali G."/>
            <person name="Williamson M."/>
            <person name="Park Y."/>
            <person name="Li B."/>
            <person name="Tanaka Y."/>
            <person name="Predel R."/>
            <person name="Neupert S."/>
            <person name="Schachtner J."/>
            <person name="Verleyen P."/>
            <person name="Raible F."/>
            <person name="Bork P."/>
            <person name="Friedrich M."/>
            <person name="Walden K.K."/>
            <person name="Robertson H.M."/>
            <person name="Angeli S."/>
            <person name="Foret S."/>
            <person name="Bucher G."/>
            <person name="Schuetz S."/>
            <person name="Maleszka R."/>
            <person name="Wimmer E.A."/>
            <person name="Beeman R.W."/>
            <person name="Lorenzen M."/>
            <person name="Tomoyasu Y."/>
            <person name="Miller S.C."/>
            <person name="Grossmann D."/>
            <person name="Bucher G."/>
        </authorList>
    </citation>
    <scope>NUCLEOTIDE SEQUENCE [LARGE SCALE GENOMIC DNA]</scope>
    <source>
        <strain evidence="1 2">Georgia GA2</strain>
    </source>
</reference>
<evidence type="ECO:0000313" key="1">
    <source>
        <dbReference type="EMBL" id="EEZ98768.1"/>
    </source>
</evidence>
<gene>
    <name evidence="1" type="primary">GLEAN_01332</name>
    <name evidence="1" type="ORF">TcasGA2_TC001332</name>
</gene>
<dbReference type="HOGENOM" id="CLU_3109050_0_0_1"/>
<sequence>MTTNFRWKASPDLFLIRFPQLALSPDSIRWLDEYFSRKRVTEIKFINAGTA</sequence>
<evidence type="ECO:0000313" key="2">
    <source>
        <dbReference type="Proteomes" id="UP000007266"/>
    </source>
</evidence>
<dbReference type="AlphaFoldDB" id="D6WC68"/>
<reference evidence="1 2" key="2">
    <citation type="journal article" date="2010" name="Nucleic Acids Res.">
        <title>BeetleBase in 2010: revisions to provide comprehensive genomic information for Tribolium castaneum.</title>
        <authorList>
            <person name="Kim H.S."/>
            <person name="Murphy T."/>
            <person name="Xia J."/>
            <person name="Caragea D."/>
            <person name="Park Y."/>
            <person name="Beeman R.W."/>
            <person name="Lorenzen M.D."/>
            <person name="Butcher S."/>
            <person name="Manak J.R."/>
            <person name="Brown S.J."/>
        </authorList>
    </citation>
    <scope>GENOME REANNOTATION</scope>
    <source>
        <strain evidence="1 2">Georgia GA2</strain>
    </source>
</reference>
<proteinExistence type="predicted"/>
<dbReference type="EMBL" id="KQ971316">
    <property type="protein sequence ID" value="EEZ98768.1"/>
    <property type="molecule type" value="Genomic_DNA"/>
</dbReference>
<name>D6WC68_TRICA</name>
<accession>D6WC68</accession>